<evidence type="ECO:0000313" key="2">
    <source>
        <dbReference type="Proteomes" id="UP000190044"/>
    </source>
</evidence>
<keyword evidence="2" id="KW-1185">Reference proteome</keyword>
<evidence type="ECO:0000313" key="1">
    <source>
        <dbReference type="EMBL" id="SKC04955.1"/>
    </source>
</evidence>
<dbReference type="AlphaFoldDB" id="A0A1T5G9C0"/>
<name>A0A1T5G9C0_9SPHN</name>
<reference evidence="2" key="1">
    <citation type="submission" date="2017-02" db="EMBL/GenBank/DDBJ databases">
        <authorList>
            <person name="Varghese N."/>
            <person name="Submissions S."/>
        </authorList>
    </citation>
    <scope>NUCLEOTIDE SEQUENCE [LARGE SCALE GENOMIC DNA]</scope>
    <source>
        <strain evidence="2">R11H</strain>
    </source>
</reference>
<dbReference type="Proteomes" id="UP000190044">
    <property type="component" value="Unassembled WGS sequence"/>
</dbReference>
<accession>A0A1T5G9C0</accession>
<organism evidence="1 2">
    <name type="scientific">Sphingopyxis flava</name>
    <dbReference type="NCBI Taxonomy" id="1507287"/>
    <lineage>
        <taxon>Bacteria</taxon>
        <taxon>Pseudomonadati</taxon>
        <taxon>Pseudomonadota</taxon>
        <taxon>Alphaproteobacteria</taxon>
        <taxon>Sphingomonadales</taxon>
        <taxon>Sphingomonadaceae</taxon>
        <taxon>Sphingopyxis</taxon>
    </lineage>
</organism>
<protein>
    <submittedName>
        <fullName evidence="1">Uncharacterized protein</fullName>
    </submittedName>
</protein>
<dbReference type="EMBL" id="FUYP01000064">
    <property type="protein sequence ID" value="SKC04955.1"/>
    <property type="molecule type" value="Genomic_DNA"/>
</dbReference>
<gene>
    <name evidence="1" type="ORF">SAMN06295937_10643</name>
</gene>
<proteinExistence type="predicted"/>
<sequence>MDGASPKAKRCRLPSYFLSCRANVFAVALP</sequence>